<organism evidence="9 10">
    <name type="scientific">Neglectibacter timonensis</name>
    <dbReference type="NCBI Taxonomy" id="1776382"/>
    <lineage>
        <taxon>Bacteria</taxon>
        <taxon>Bacillati</taxon>
        <taxon>Bacillota</taxon>
        <taxon>Clostridia</taxon>
        <taxon>Eubacteriales</taxon>
        <taxon>Oscillospiraceae</taxon>
        <taxon>Neglectibacter</taxon>
    </lineage>
</organism>
<feature type="transmembrane region" description="Helical" evidence="7">
    <location>
        <begin position="76"/>
        <end position="99"/>
    </location>
</feature>
<evidence type="ECO:0000256" key="3">
    <source>
        <dbReference type="ARBA" id="ARBA00022475"/>
    </source>
</evidence>
<dbReference type="PANTHER" id="PTHR43227:SF11">
    <property type="entry name" value="BLL4140 PROTEIN"/>
    <property type="match status" value="1"/>
</dbReference>
<feature type="transmembrane region" description="Helical" evidence="7">
    <location>
        <begin position="111"/>
        <end position="132"/>
    </location>
</feature>
<sequence>MKRVLSIRRNFVLYLFLLPMLLYVAVFNYAPLYGLQIAFKNFIASEGILGSPWVGFAHFEKFFSSPLFGSLLANTLILSLYQLVVSFPIPILLALVLHYTPGRKLKRITQTATYAPYFISTVVLVGMLLVFFDPTSGVGTQLLRKLGMTNPQLTMDPEAFRHLYVWSGVWQSTGWASVIYIATLAGVSPELHEAAIVDGATKMQRILHVDFPVIIPTAIILLILNCGNVMNLGFEKVYLMQTSPNLAVSEIISTYVYKIGLQGQQYSYASAIGLFNNAINFVILIAVNQAARRLGETSLW</sequence>
<dbReference type="Proteomes" id="UP001524473">
    <property type="component" value="Unassembled WGS sequence"/>
</dbReference>
<comment type="similarity">
    <text evidence="7">Belongs to the binding-protein-dependent transport system permease family.</text>
</comment>
<accession>A0ABT1RZE8</accession>
<feature type="transmembrane region" description="Helical" evidence="7">
    <location>
        <begin position="206"/>
        <end position="224"/>
    </location>
</feature>
<proteinExistence type="inferred from homology"/>
<evidence type="ECO:0000313" key="9">
    <source>
        <dbReference type="EMBL" id="MCQ4840052.1"/>
    </source>
</evidence>
<feature type="transmembrane region" description="Helical" evidence="7">
    <location>
        <begin position="163"/>
        <end position="185"/>
    </location>
</feature>
<feature type="transmembrane region" description="Helical" evidence="7">
    <location>
        <begin position="266"/>
        <end position="287"/>
    </location>
</feature>
<evidence type="ECO:0000256" key="5">
    <source>
        <dbReference type="ARBA" id="ARBA00022989"/>
    </source>
</evidence>
<dbReference type="Gene3D" id="1.10.3720.10">
    <property type="entry name" value="MetI-like"/>
    <property type="match status" value="1"/>
</dbReference>
<reference evidence="9 10" key="1">
    <citation type="submission" date="2022-06" db="EMBL/GenBank/DDBJ databases">
        <title>Isolation of gut microbiota from human fecal samples.</title>
        <authorList>
            <person name="Pamer E.G."/>
            <person name="Barat B."/>
            <person name="Waligurski E."/>
            <person name="Medina S."/>
            <person name="Paddock L."/>
            <person name="Mostad J."/>
        </authorList>
    </citation>
    <scope>NUCLEOTIDE SEQUENCE [LARGE SCALE GENOMIC DNA]</scope>
    <source>
        <strain evidence="9 10">DFI.9.73</strain>
    </source>
</reference>
<dbReference type="Pfam" id="PF00528">
    <property type="entry name" value="BPD_transp_1"/>
    <property type="match status" value="1"/>
</dbReference>
<evidence type="ECO:0000256" key="6">
    <source>
        <dbReference type="ARBA" id="ARBA00023136"/>
    </source>
</evidence>
<evidence type="ECO:0000313" key="10">
    <source>
        <dbReference type="Proteomes" id="UP001524473"/>
    </source>
</evidence>
<keyword evidence="5 7" id="KW-1133">Transmembrane helix</keyword>
<gene>
    <name evidence="9" type="ORF">NE695_09000</name>
</gene>
<dbReference type="CDD" id="cd06261">
    <property type="entry name" value="TM_PBP2"/>
    <property type="match status" value="1"/>
</dbReference>
<comment type="subcellular location">
    <subcellularLocation>
        <location evidence="1 7">Cell membrane</location>
        <topology evidence="1 7">Multi-pass membrane protein</topology>
    </subcellularLocation>
</comment>
<dbReference type="GeneID" id="90533687"/>
<dbReference type="InterPro" id="IPR000515">
    <property type="entry name" value="MetI-like"/>
</dbReference>
<evidence type="ECO:0000259" key="8">
    <source>
        <dbReference type="PROSITE" id="PS50928"/>
    </source>
</evidence>
<evidence type="ECO:0000256" key="2">
    <source>
        <dbReference type="ARBA" id="ARBA00022448"/>
    </source>
</evidence>
<dbReference type="RefSeq" id="WP_242871139.1">
    <property type="nucleotide sequence ID" value="NZ_CABKVV010000014.1"/>
</dbReference>
<keyword evidence="3" id="KW-1003">Cell membrane</keyword>
<comment type="caution">
    <text evidence="9">The sequence shown here is derived from an EMBL/GenBank/DDBJ whole genome shotgun (WGS) entry which is preliminary data.</text>
</comment>
<dbReference type="PANTHER" id="PTHR43227">
    <property type="entry name" value="BLL4140 PROTEIN"/>
    <property type="match status" value="1"/>
</dbReference>
<dbReference type="PROSITE" id="PS50928">
    <property type="entry name" value="ABC_TM1"/>
    <property type="match status" value="1"/>
</dbReference>
<feature type="domain" description="ABC transmembrane type-1" evidence="8">
    <location>
        <begin position="72"/>
        <end position="287"/>
    </location>
</feature>
<protein>
    <submittedName>
        <fullName evidence="9">ABC transporter permease subunit</fullName>
    </submittedName>
</protein>
<evidence type="ECO:0000256" key="4">
    <source>
        <dbReference type="ARBA" id="ARBA00022692"/>
    </source>
</evidence>
<dbReference type="InterPro" id="IPR035906">
    <property type="entry name" value="MetI-like_sf"/>
</dbReference>
<dbReference type="SUPFAM" id="SSF161098">
    <property type="entry name" value="MetI-like"/>
    <property type="match status" value="1"/>
</dbReference>
<keyword evidence="10" id="KW-1185">Reference proteome</keyword>
<name>A0ABT1RZE8_9FIRM</name>
<evidence type="ECO:0000256" key="7">
    <source>
        <dbReference type="RuleBase" id="RU363032"/>
    </source>
</evidence>
<dbReference type="InterPro" id="IPR050809">
    <property type="entry name" value="UgpAE/MalFG_permease"/>
</dbReference>
<dbReference type="EMBL" id="JANFZH010000018">
    <property type="protein sequence ID" value="MCQ4840052.1"/>
    <property type="molecule type" value="Genomic_DNA"/>
</dbReference>
<keyword evidence="6 7" id="KW-0472">Membrane</keyword>
<keyword evidence="4 7" id="KW-0812">Transmembrane</keyword>
<keyword evidence="2 7" id="KW-0813">Transport</keyword>
<evidence type="ECO:0000256" key="1">
    <source>
        <dbReference type="ARBA" id="ARBA00004651"/>
    </source>
</evidence>
<feature type="transmembrane region" description="Helical" evidence="7">
    <location>
        <begin position="12"/>
        <end position="30"/>
    </location>
</feature>